<keyword evidence="5" id="KW-1185">Reference proteome</keyword>
<evidence type="ECO:0000313" key="4">
    <source>
        <dbReference type="EMBL" id="OAJ62885.1"/>
    </source>
</evidence>
<organism evidence="4 6">
    <name type="scientific">Paraburkholderia ginsengiterrae</name>
    <dbReference type="NCBI Taxonomy" id="1462993"/>
    <lineage>
        <taxon>Bacteria</taxon>
        <taxon>Pseudomonadati</taxon>
        <taxon>Pseudomonadota</taxon>
        <taxon>Betaproteobacteria</taxon>
        <taxon>Burkholderiales</taxon>
        <taxon>Burkholderiaceae</taxon>
        <taxon>Paraburkholderia</taxon>
    </lineage>
</organism>
<name>A0A1A9NBI1_9BURK</name>
<keyword evidence="1" id="KW-0732">Signal</keyword>
<dbReference type="EMBL" id="LXKA01000154">
    <property type="protein sequence ID" value="OAJ62885.1"/>
    <property type="molecule type" value="Genomic_DNA"/>
</dbReference>
<dbReference type="InterPro" id="IPR016087">
    <property type="entry name" value="Chalcone_isomerase"/>
</dbReference>
<evidence type="ECO:0000313" key="5">
    <source>
        <dbReference type="Proteomes" id="UP000077961"/>
    </source>
</evidence>
<accession>A0A1A9NBI1</accession>
<evidence type="ECO:0000256" key="1">
    <source>
        <dbReference type="SAM" id="SignalP"/>
    </source>
</evidence>
<dbReference type="EMBL" id="LXJZ01000091">
    <property type="protein sequence ID" value="OAJ61482.1"/>
    <property type="molecule type" value="Genomic_DNA"/>
</dbReference>
<dbReference type="RefSeq" id="WP_064266313.1">
    <property type="nucleotide sequence ID" value="NZ_LXJZ01000091.1"/>
</dbReference>
<feature type="signal peptide" evidence="1">
    <location>
        <begin position="1"/>
        <end position="24"/>
    </location>
</feature>
<evidence type="ECO:0000313" key="6">
    <source>
        <dbReference type="Proteomes" id="UP000078116"/>
    </source>
</evidence>
<reference evidence="5 6" key="1">
    <citation type="submission" date="2016-04" db="EMBL/GenBank/DDBJ databases">
        <title>Reclassification of Paraburkholderia panaciterrae (Farh et al. 2015) Dobritsa &amp; Samadpour 2016 as a later homotypic synonym of Paraburkholderia ginsengiterrae (Farh et al. 2015) Dobritsa &amp; Samadpour 2016.</title>
        <authorList>
            <person name="Dobritsa A.P."/>
            <person name="Kutumbaka K."/>
            <person name="Samadpour M."/>
        </authorList>
    </citation>
    <scope>NUCLEOTIDE SEQUENCE [LARGE SCALE GENOMIC DNA]</scope>
    <source>
        <strain evidence="4 6">DCY85</strain>
        <strain evidence="3 5">DCY85-1</strain>
    </source>
</reference>
<dbReference type="AlphaFoldDB" id="A0A1A9NBI1"/>
<proteinExistence type="predicted"/>
<dbReference type="Proteomes" id="UP000078116">
    <property type="component" value="Unassembled WGS sequence"/>
</dbReference>
<dbReference type="Pfam" id="PF16036">
    <property type="entry name" value="Chalcone_3"/>
    <property type="match status" value="1"/>
</dbReference>
<dbReference type="OrthoDB" id="8527419at2"/>
<evidence type="ECO:0000313" key="3">
    <source>
        <dbReference type="EMBL" id="OAJ61482.1"/>
    </source>
</evidence>
<comment type="caution">
    <text evidence="4">The sequence shown here is derived from an EMBL/GenBank/DDBJ whole genome shotgun (WGS) entry which is preliminary data.</text>
</comment>
<feature type="domain" description="Chalcone isomerase" evidence="2">
    <location>
        <begin position="106"/>
        <end position="173"/>
    </location>
</feature>
<protein>
    <recommendedName>
        <fullName evidence="2">Chalcone isomerase domain-containing protein</fullName>
    </recommendedName>
</protein>
<dbReference type="STRING" id="1462993.A6V36_24210"/>
<feature type="chain" id="PRO_5008393821" description="Chalcone isomerase domain-containing protein" evidence="1">
    <location>
        <begin position="25"/>
        <end position="177"/>
    </location>
</feature>
<evidence type="ECO:0000259" key="2">
    <source>
        <dbReference type="Pfam" id="PF16036"/>
    </source>
</evidence>
<sequence>MRNGVATLSGWCAAALLLAVDANAGCSDELANAHVMGAGDYCVLGICLYDARLFAGGSPVGFDAPFALELTYRHGFSGRQLVRAGMHEIDRLAVEPLPDDVHAAWLADMTRALGDVEPGDTLCGVYLPAYGARFYKNGQRTEEIADPAFARAFFSIWLDPRTRAAALRGKLLGGVQQ</sequence>
<gene>
    <name evidence="3" type="ORF">A6V36_24210</name>
    <name evidence="4" type="ORF">A6V37_21990</name>
</gene>
<dbReference type="Proteomes" id="UP000077961">
    <property type="component" value="Unassembled WGS sequence"/>
</dbReference>